<dbReference type="GO" id="GO:0005829">
    <property type="term" value="C:cytosol"/>
    <property type="evidence" value="ECO:0007669"/>
    <property type="project" value="TreeGrafter"/>
</dbReference>
<feature type="binding site" evidence="11">
    <location>
        <position position="86"/>
    </location>
    <ligand>
        <name>thiamine diphosphate</name>
        <dbReference type="ChEBI" id="CHEBI:58937"/>
    </ligand>
</feature>
<evidence type="ECO:0000259" key="13">
    <source>
        <dbReference type="SMART" id="SM00861"/>
    </source>
</evidence>
<dbReference type="Pfam" id="PF02779">
    <property type="entry name" value="Transket_pyr"/>
    <property type="match status" value="1"/>
</dbReference>
<evidence type="ECO:0000256" key="12">
    <source>
        <dbReference type="SAM" id="MobiDB-lite"/>
    </source>
</evidence>
<evidence type="ECO:0000256" key="7">
    <source>
        <dbReference type="ARBA" id="ARBA00022977"/>
    </source>
</evidence>
<comment type="catalytic activity">
    <reaction evidence="11">
        <text>D-glyceraldehyde 3-phosphate + pyruvate + H(+) = 1-deoxy-D-xylulose 5-phosphate + CO2</text>
        <dbReference type="Rhea" id="RHEA:12605"/>
        <dbReference type="ChEBI" id="CHEBI:15361"/>
        <dbReference type="ChEBI" id="CHEBI:15378"/>
        <dbReference type="ChEBI" id="CHEBI:16526"/>
        <dbReference type="ChEBI" id="CHEBI:57792"/>
        <dbReference type="ChEBI" id="CHEBI:59776"/>
        <dbReference type="EC" id="2.2.1.7"/>
    </reaction>
</comment>
<comment type="cofactor">
    <cofactor evidence="11">
        <name>Mg(2+)</name>
        <dbReference type="ChEBI" id="CHEBI:18420"/>
    </cofactor>
    <text evidence="11">Binds 1 Mg(2+) ion per subunit.</text>
</comment>
<feature type="compositionally biased region" description="Basic and acidic residues" evidence="12">
    <location>
        <begin position="340"/>
        <end position="354"/>
    </location>
</feature>
<sequence>MKMFDAIPVERPTTPLLDTLETPAAIRRMNHAQLTQLADELRAYLLYSVGVSGGHFGAGLGVVELTVALHHALHTPEDRLVWDVGHQAYPHKILTGRRENMPSIRQYGGLAAFPRRLESEYDTFGVGHSSTSISAALGMALAAKSRGEKRRVCAVIGDGALTAGIAFEALAHAGHVDANLLVVLNDNEMSISENVGGMASYLARILTSRPYIQMRQGGKRVLSHLPGALELARRTEEHVKGMVSPANLFEELGFNYIGPIDGHDLSALVHTLGNMRDLDGPQFLHVRTRKGRGFQPAEVDPIGYHAITKLEKAPNTPKPSSKLAIEQPKPRSENLLCPKPRNDELLRPKPRNDELLRPKPRKYCNVFGDWLCDMAAADERLMGITPAMREGSDLIRFSQEYPQRYFDVAIAEQHAVTLAAGMACENLKPVVAIYSTFLQRGYDQLIHDVAVQHLDVTFAIDRAGLVGEDGPTHHGALDLTYLRCVPGMVVLAPADEAECRAMLSAAYHHPGPAAVRYPRGTGPGSDIPLHLEALPIGKAQLKREGRRIALLAFGSMNTPAEEVAERLDATHLNMRSIKPLDRDAVLAAARDHELVVTLEENVIAGGAGSAVNELLMGEGVLAQVLNLGLPDSFIEHGTPEELLAECGLDAKGIEVAIRQRLEAQQAS</sequence>
<dbReference type="RefSeq" id="WP_147183506.1">
    <property type="nucleotide sequence ID" value="NZ_CP042382.1"/>
</dbReference>
<evidence type="ECO:0000256" key="3">
    <source>
        <dbReference type="ARBA" id="ARBA00011738"/>
    </source>
</evidence>
<dbReference type="Gene3D" id="3.40.50.970">
    <property type="match status" value="2"/>
</dbReference>
<dbReference type="EMBL" id="CP042382">
    <property type="protein sequence ID" value="QEA38441.1"/>
    <property type="molecule type" value="Genomic_DNA"/>
</dbReference>
<evidence type="ECO:0000256" key="9">
    <source>
        <dbReference type="ARBA" id="ARBA00023229"/>
    </source>
</evidence>
<feature type="domain" description="Transketolase-like pyrimidine-binding" evidence="13">
    <location>
        <begin position="361"/>
        <end position="525"/>
    </location>
</feature>
<dbReference type="GO" id="GO:0008661">
    <property type="term" value="F:1-deoxy-D-xylulose-5-phosphate synthase activity"/>
    <property type="evidence" value="ECO:0007669"/>
    <property type="project" value="UniProtKB-UniRule"/>
</dbReference>
<dbReference type="NCBIfam" id="NF003933">
    <property type="entry name" value="PRK05444.2-2"/>
    <property type="match status" value="1"/>
</dbReference>
<dbReference type="CDD" id="cd07033">
    <property type="entry name" value="TPP_PYR_DXS_TK_like"/>
    <property type="match status" value="1"/>
</dbReference>
<keyword evidence="6 11" id="KW-0460">Magnesium</keyword>
<proteinExistence type="inferred from homology"/>
<dbReference type="SUPFAM" id="SSF52922">
    <property type="entry name" value="TK C-terminal domain-like"/>
    <property type="match status" value="1"/>
</dbReference>
<organism evidence="14 15">
    <name type="scientific">Pistricoccus aurantiacus</name>
    <dbReference type="NCBI Taxonomy" id="1883414"/>
    <lineage>
        <taxon>Bacteria</taxon>
        <taxon>Pseudomonadati</taxon>
        <taxon>Pseudomonadota</taxon>
        <taxon>Gammaproteobacteria</taxon>
        <taxon>Oceanospirillales</taxon>
        <taxon>Halomonadaceae</taxon>
        <taxon>Pistricoccus</taxon>
    </lineage>
</organism>
<dbReference type="FunFam" id="3.40.50.920:FF:000002">
    <property type="entry name" value="1-deoxy-D-xylulose-5-phosphate synthase"/>
    <property type="match status" value="1"/>
</dbReference>
<comment type="similarity">
    <text evidence="2 11">Belongs to the transketolase family. DXPS subfamily.</text>
</comment>
<dbReference type="InterPro" id="IPR020826">
    <property type="entry name" value="Transketolase_BS"/>
</dbReference>
<evidence type="ECO:0000256" key="11">
    <source>
        <dbReference type="HAMAP-Rule" id="MF_00315"/>
    </source>
</evidence>
<dbReference type="CDD" id="cd02007">
    <property type="entry name" value="TPP_DXS"/>
    <property type="match status" value="1"/>
</dbReference>
<feature type="binding site" evidence="11">
    <location>
        <begin position="159"/>
        <end position="160"/>
    </location>
    <ligand>
        <name>thiamine diphosphate</name>
        <dbReference type="ChEBI" id="CHEBI:58937"/>
    </ligand>
</feature>
<dbReference type="EC" id="2.2.1.7" evidence="11"/>
<feature type="binding site" evidence="11">
    <location>
        <position position="158"/>
    </location>
    <ligand>
        <name>Mg(2+)</name>
        <dbReference type="ChEBI" id="CHEBI:18420"/>
    </ligand>
</feature>
<evidence type="ECO:0000256" key="5">
    <source>
        <dbReference type="ARBA" id="ARBA00022723"/>
    </source>
</evidence>
<protein>
    <recommendedName>
        <fullName evidence="11">1-deoxy-D-xylulose-5-phosphate synthase</fullName>
        <ecNumber evidence="11">2.2.1.7</ecNumber>
    </recommendedName>
    <alternativeName>
        <fullName evidence="11">1-deoxyxylulose-5-phosphate synthase</fullName>
        <shortName evidence="11">DXP synthase</shortName>
        <shortName evidence="11">DXPS</shortName>
    </alternativeName>
</protein>
<dbReference type="InterPro" id="IPR009014">
    <property type="entry name" value="Transketo_C/PFOR_II"/>
</dbReference>
<dbReference type="AlphaFoldDB" id="A0A5B8SQ88"/>
<dbReference type="SMART" id="SM00861">
    <property type="entry name" value="Transket_pyr"/>
    <property type="match status" value="1"/>
</dbReference>
<evidence type="ECO:0000256" key="1">
    <source>
        <dbReference type="ARBA" id="ARBA00004980"/>
    </source>
</evidence>
<dbReference type="PANTHER" id="PTHR43322">
    <property type="entry name" value="1-D-DEOXYXYLULOSE 5-PHOSPHATE SYNTHASE-RELATED"/>
    <property type="match status" value="1"/>
</dbReference>
<dbReference type="Gene3D" id="3.40.50.920">
    <property type="match status" value="1"/>
</dbReference>
<evidence type="ECO:0000256" key="4">
    <source>
        <dbReference type="ARBA" id="ARBA00022679"/>
    </source>
</evidence>
<comment type="function">
    <text evidence="10 11">Catalyzes the acyloin condensation reaction between C atoms 2 and 3 of pyruvate and glyceraldehyde 3-phosphate to yield 1-deoxy-D-xylulose-5-phosphate (DXP).</text>
</comment>
<keyword evidence="5 11" id="KW-0479">Metal-binding</keyword>
<dbReference type="GO" id="GO:0019288">
    <property type="term" value="P:isopentenyl diphosphate biosynthetic process, methylerythritol 4-phosphate pathway"/>
    <property type="evidence" value="ECO:0007669"/>
    <property type="project" value="TreeGrafter"/>
</dbReference>
<comment type="pathway">
    <text evidence="1 11">Metabolic intermediate biosynthesis; 1-deoxy-D-xylulose 5-phosphate biosynthesis; 1-deoxy-D-xylulose 5-phosphate from D-glyceraldehyde 3-phosphate and pyruvate: step 1/1.</text>
</comment>
<dbReference type="HAMAP" id="MF_00315">
    <property type="entry name" value="DXP_synth"/>
    <property type="match status" value="1"/>
</dbReference>
<feature type="binding site" evidence="11">
    <location>
        <position position="412"/>
    </location>
    <ligand>
        <name>thiamine diphosphate</name>
        <dbReference type="ChEBI" id="CHEBI:58937"/>
    </ligand>
</feature>
<name>A0A5B8SQ88_9GAMM</name>
<keyword evidence="8 11" id="KW-0786">Thiamine pyrophosphate</keyword>
<evidence type="ECO:0000256" key="6">
    <source>
        <dbReference type="ARBA" id="ARBA00022842"/>
    </source>
</evidence>
<dbReference type="GO" id="GO:0016114">
    <property type="term" value="P:terpenoid biosynthetic process"/>
    <property type="evidence" value="ECO:0007669"/>
    <property type="project" value="UniProtKB-UniRule"/>
</dbReference>
<dbReference type="PROSITE" id="PS00802">
    <property type="entry name" value="TRANSKETOLASE_2"/>
    <property type="match status" value="1"/>
</dbReference>
<keyword evidence="9 11" id="KW-0414">Isoprene biosynthesis</keyword>
<dbReference type="InterPro" id="IPR029061">
    <property type="entry name" value="THDP-binding"/>
</dbReference>
<dbReference type="InterPro" id="IPR005475">
    <property type="entry name" value="Transketolase-like_Pyr-bd"/>
</dbReference>
<keyword evidence="15" id="KW-1185">Reference proteome</keyword>
<dbReference type="FunFam" id="3.40.50.970:FF:000005">
    <property type="entry name" value="1-deoxy-D-xylulose-5-phosphate synthase"/>
    <property type="match status" value="1"/>
</dbReference>
<dbReference type="Pfam" id="PF13292">
    <property type="entry name" value="DXP_synthase_N"/>
    <property type="match status" value="1"/>
</dbReference>
<gene>
    <name evidence="11" type="primary">dxs</name>
    <name evidence="14" type="ORF">FGL86_04680</name>
</gene>
<evidence type="ECO:0000256" key="2">
    <source>
        <dbReference type="ARBA" id="ARBA00011081"/>
    </source>
</evidence>
<feature type="binding site" evidence="11">
    <location>
        <position position="187"/>
    </location>
    <ligand>
        <name>thiamine diphosphate</name>
        <dbReference type="ChEBI" id="CHEBI:58937"/>
    </ligand>
</feature>
<keyword evidence="7 11" id="KW-0784">Thiamine biosynthesis</keyword>
<dbReference type="SUPFAM" id="SSF52518">
    <property type="entry name" value="Thiamin diphosphate-binding fold (THDP-binding)"/>
    <property type="match status" value="2"/>
</dbReference>
<feature type="binding site" evidence="11">
    <location>
        <begin position="127"/>
        <end position="129"/>
    </location>
    <ligand>
        <name>thiamine diphosphate</name>
        <dbReference type="ChEBI" id="CHEBI:58937"/>
    </ligand>
</feature>
<evidence type="ECO:0000313" key="14">
    <source>
        <dbReference type="EMBL" id="QEA38441.1"/>
    </source>
</evidence>
<evidence type="ECO:0000256" key="8">
    <source>
        <dbReference type="ARBA" id="ARBA00023052"/>
    </source>
</evidence>
<dbReference type="GO" id="GO:0030976">
    <property type="term" value="F:thiamine pyrophosphate binding"/>
    <property type="evidence" value="ECO:0007669"/>
    <property type="project" value="UniProtKB-UniRule"/>
</dbReference>
<evidence type="ECO:0000256" key="10">
    <source>
        <dbReference type="ARBA" id="ARBA00055605"/>
    </source>
</evidence>
<dbReference type="GO" id="GO:0009228">
    <property type="term" value="P:thiamine biosynthetic process"/>
    <property type="evidence" value="ECO:0007669"/>
    <property type="project" value="UniProtKB-UniRule"/>
</dbReference>
<dbReference type="InterPro" id="IPR005477">
    <property type="entry name" value="Dxylulose-5-P_synthase"/>
</dbReference>
<dbReference type="OrthoDB" id="9803371at2"/>
<dbReference type="Pfam" id="PF02780">
    <property type="entry name" value="Transketolase_C"/>
    <property type="match status" value="1"/>
</dbReference>
<evidence type="ECO:0000313" key="15">
    <source>
        <dbReference type="Proteomes" id="UP000321272"/>
    </source>
</evidence>
<feature type="region of interest" description="Disordered" evidence="12">
    <location>
        <begin position="309"/>
        <end position="354"/>
    </location>
</feature>
<keyword evidence="4 11" id="KW-0808">Transferase</keyword>
<dbReference type="PANTHER" id="PTHR43322:SF5">
    <property type="entry name" value="1-DEOXY-D-XYLULOSE-5-PHOSPHATE SYNTHASE, CHLOROPLASTIC"/>
    <property type="match status" value="1"/>
</dbReference>
<feature type="binding site" evidence="11">
    <location>
        <position position="187"/>
    </location>
    <ligand>
        <name>Mg(2+)</name>
        <dbReference type="ChEBI" id="CHEBI:18420"/>
    </ligand>
</feature>
<dbReference type="Proteomes" id="UP000321272">
    <property type="component" value="Chromosome"/>
</dbReference>
<comment type="cofactor">
    <cofactor evidence="11">
        <name>thiamine diphosphate</name>
        <dbReference type="ChEBI" id="CHEBI:58937"/>
    </cofactor>
    <text evidence="11">Binds 1 thiamine pyrophosphate per subunit.</text>
</comment>
<dbReference type="GO" id="GO:0000287">
    <property type="term" value="F:magnesium ion binding"/>
    <property type="evidence" value="ECO:0007669"/>
    <property type="project" value="UniProtKB-UniRule"/>
</dbReference>
<dbReference type="InterPro" id="IPR033248">
    <property type="entry name" value="Transketolase_C"/>
</dbReference>
<comment type="subunit">
    <text evidence="3 11">Homodimer.</text>
</comment>
<reference evidence="14 15" key="1">
    <citation type="submission" date="2019-06" db="EMBL/GenBank/DDBJ databases">
        <title>Genome analyses of bacteria isolated from kimchi.</title>
        <authorList>
            <person name="Lee S."/>
            <person name="Ahn S."/>
            <person name="Roh S."/>
        </authorList>
    </citation>
    <scope>NUCLEOTIDE SEQUENCE [LARGE SCALE GENOMIC DNA]</scope>
    <source>
        <strain evidence="14 15">CBA4606</strain>
    </source>
</reference>
<accession>A0A5B8SQ88</accession>
<dbReference type="UniPathway" id="UPA00064">
    <property type="reaction ID" value="UER00091"/>
</dbReference>
<feature type="binding site" evidence="11">
    <location>
        <position position="294"/>
    </location>
    <ligand>
        <name>thiamine diphosphate</name>
        <dbReference type="ChEBI" id="CHEBI:58937"/>
    </ligand>
</feature>
<dbReference type="KEGG" id="paur:FGL86_04680"/>